<evidence type="ECO:0000313" key="2">
    <source>
        <dbReference type="Proteomes" id="UP000735302"/>
    </source>
</evidence>
<name>A0AAV3X8I4_9GAST</name>
<dbReference type="AlphaFoldDB" id="A0AAV3X8I4"/>
<proteinExistence type="predicted"/>
<comment type="caution">
    <text evidence="1">The sequence shown here is derived from an EMBL/GenBank/DDBJ whole genome shotgun (WGS) entry which is preliminary data.</text>
</comment>
<sequence>MKKTFRGKEHLRKELEKNPARAREYAENKWCGLSGFMTLYSVTPVIEAAPDHIHFHCVHASKRFSKL</sequence>
<dbReference type="Proteomes" id="UP000735302">
    <property type="component" value="Unassembled WGS sequence"/>
</dbReference>
<keyword evidence="2" id="KW-1185">Reference proteome</keyword>
<reference evidence="1 2" key="1">
    <citation type="journal article" date="2021" name="Elife">
        <title>Chloroplast acquisition without the gene transfer in kleptoplastic sea slugs, Plakobranchus ocellatus.</title>
        <authorList>
            <person name="Maeda T."/>
            <person name="Takahashi S."/>
            <person name="Yoshida T."/>
            <person name="Shimamura S."/>
            <person name="Takaki Y."/>
            <person name="Nagai Y."/>
            <person name="Toyoda A."/>
            <person name="Suzuki Y."/>
            <person name="Arimoto A."/>
            <person name="Ishii H."/>
            <person name="Satoh N."/>
            <person name="Nishiyama T."/>
            <person name="Hasebe M."/>
            <person name="Maruyama T."/>
            <person name="Minagawa J."/>
            <person name="Obokata J."/>
            <person name="Shigenobu S."/>
        </authorList>
    </citation>
    <scope>NUCLEOTIDE SEQUENCE [LARGE SCALE GENOMIC DNA]</scope>
</reference>
<accession>A0AAV3X8I4</accession>
<protein>
    <submittedName>
        <fullName evidence="1">Uncharacterized protein</fullName>
    </submittedName>
</protein>
<gene>
    <name evidence="1" type="ORF">PoB_000221600</name>
</gene>
<evidence type="ECO:0000313" key="1">
    <source>
        <dbReference type="EMBL" id="GFN75710.1"/>
    </source>
</evidence>
<organism evidence="1 2">
    <name type="scientific">Plakobranchus ocellatus</name>
    <dbReference type="NCBI Taxonomy" id="259542"/>
    <lineage>
        <taxon>Eukaryota</taxon>
        <taxon>Metazoa</taxon>
        <taxon>Spiralia</taxon>
        <taxon>Lophotrochozoa</taxon>
        <taxon>Mollusca</taxon>
        <taxon>Gastropoda</taxon>
        <taxon>Heterobranchia</taxon>
        <taxon>Euthyneura</taxon>
        <taxon>Panpulmonata</taxon>
        <taxon>Sacoglossa</taxon>
        <taxon>Placobranchoidea</taxon>
        <taxon>Plakobranchidae</taxon>
        <taxon>Plakobranchus</taxon>
    </lineage>
</organism>
<dbReference type="EMBL" id="BLXT01000298">
    <property type="protein sequence ID" value="GFN75710.1"/>
    <property type="molecule type" value="Genomic_DNA"/>
</dbReference>